<dbReference type="OrthoDB" id="5325276at2759"/>
<reference evidence="2" key="1">
    <citation type="journal article" date="2021" name="Nat. Commun.">
        <title>Genetic determinants of endophytism in the Arabidopsis root mycobiome.</title>
        <authorList>
            <person name="Mesny F."/>
            <person name="Miyauchi S."/>
            <person name="Thiergart T."/>
            <person name="Pickel B."/>
            <person name="Atanasova L."/>
            <person name="Karlsson M."/>
            <person name="Huettel B."/>
            <person name="Barry K.W."/>
            <person name="Haridas S."/>
            <person name="Chen C."/>
            <person name="Bauer D."/>
            <person name="Andreopoulos W."/>
            <person name="Pangilinan J."/>
            <person name="LaButti K."/>
            <person name="Riley R."/>
            <person name="Lipzen A."/>
            <person name="Clum A."/>
            <person name="Drula E."/>
            <person name="Henrissat B."/>
            <person name="Kohler A."/>
            <person name="Grigoriev I.V."/>
            <person name="Martin F.M."/>
            <person name="Hacquard S."/>
        </authorList>
    </citation>
    <scope>NUCLEOTIDE SEQUENCE</scope>
    <source>
        <strain evidence="2">MPI-SDFR-AT-0073</strain>
    </source>
</reference>
<dbReference type="RefSeq" id="XP_045964555.1">
    <property type="nucleotide sequence ID" value="XM_046097731.1"/>
</dbReference>
<feature type="compositionally biased region" description="Polar residues" evidence="1">
    <location>
        <begin position="586"/>
        <end position="599"/>
    </location>
</feature>
<feature type="region of interest" description="Disordered" evidence="1">
    <location>
        <begin position="365"/>
        <end position="544"/>
    </location>
</feature>
<evidence type="ECO:0000313" key="3">
    <source>
        <dbReference type="Proteomes" id="UP000758603"/>
    </source>
</evidence>
<feature type="region of interest" description="Disordered" evidence="1">
    <location>
        <begin position="83"/>
        <end position="164"/>
    </location>
</feature>
<feature type="compositionally biased region" description="Basic and acidic residues" evidence="1">
    <location>
        <begin position="85"/>
        <end position="101"/>
    </location>
</feature>
<feature type="region of interest" description="Disordered" evidence="1">
    <location>
        <begin position="684"/>
        <end position="743"/>
    </location>
</feature>
<feature type="region of interest" description="Disordered" evidence="1">
    <location>
        <begin position="245"/>
        <end position="306"/>
    </location>
</feature>
<dbReference type="AlphaFoldDB" id="A0A9P9A512"/>
<dbReference type="EMBL" id="JAGPXC010000001">
    <property type="protein sequence ID" value="KAH6660424.1"/>
    <property type="molecule type" value="Genomic_DNA"/>
</dbReference>
<dbReference type="GeneID" id="70126623"/>
<evidence type="ECO:0000256" key="1">
    <source>
        <dbReference type="SAM" id="MobiDB-lite"/>
    </source>
</evidence>
<feature type="compositionally biased region" description="Basic and acidic residues" evidence="1">
    <location>
        <begin position="383"/>
        <end position="393"/>
    </location>
</feature>
<feature type="compositionally biased region" description="Low complexity" evidence="1">
    <location>
        <begin position="512"/>
        <end position="522"/>
    </location>
</feature>
<evidence type="ECO:0000313" key="2">
    <source>
        <dbReference type="EMBL" id="KAH6660424.1"/>
    </source>
</evidence>
<accession>A0A9P9A512</accession>
<keyword evidence="3" id="KW-1185">Reference proteome</keyword>
<protein>
    <submittedName>
        <fullName evidence="2">Uncharacterized protein</fullName>
    </submittedName>
</protein>
<sequence>MKMGLLGFFSRKHQPAPVDGGLDTLKAQPYKATVASQPPTRGNAPVAGNGPNIIETLQKTHPKFKNAANISFGAHSSASTVSLGRVEKIDRPRTAPSEDRQTWANRRRSGSWKAHPIPALPSMPFAKTRPPYRLPDKKPQPITRQSKPRPPFRLPDAPSALDKPLPLFARERSTSIHSSRSGSATAYVDLLDAQAGINPTDFRQRIQATGARDYGEDVADRNIGENGLNLRSVDARVFYAAASANSRPSSYVPTAPEEPNNESDRKSKKRHSLGSSLRSKSLTSDTAAVRPRSSHRTTEVEKKGRIRIEKADDDGVLASAAKKSEWRKSLPSYMTSSRRKLEADERAEFPAALKAKVKTVSGTAESVHDNDFSNAYVPSQDPVSKETKAERRRTMTHASGSHTSHALSKRLSLQNLQPVSDNDTYRIKPRSPTFETHKPGRNRGSTVGSEDVSPTAEFQMIAFSTTSPKKSKRSLGRSRLAVDDIPRTRSPLTRVGPDEIPDRTSSMRHWSIDSTSATSLSSNPFRPQSRHTANTSIDLSPFPRKANFSHDSLSAISHRTSSRDNRLQPPASIWSMPSPPKHSHKAQPSTTFNPDGNLSSDDDSASPRNPRGEGEEHLLFKDLGFAFSGFGLPGLNGSIDSGAPRYVPASPPRFAPQRPFRAKEVHDQDDFLMEKYRALLAASKQDTQPHAPRHHKPAYHFGDSDSSEAEDPLHMLQEDDSDDEMSFDIPMSRHPKQQSYRPYRYASSEQVIEEEKELEKVDLTTAMRLRKEEMMRKRLSGASGSSTIRPRSDGGKGKGRDVPRSHRFDLAGFDADIE</sequence>
<feature type="compositionally biased region" description="Polar residues" evidence="1">
    <location>
        <begin position="396"/>
        <end position="422"/>
    </location>
</feature>
<feature type="compositionally biased region" description="Polar residues" evidence="1">
    <location>
        <begin position="523"/>
        <end position="538"/>
    </location>
</feature>
<feature type="compositionally biased region" description="Basic and acidic residues" evidence="1">
    <location>
        <begin position="790"/>
        <end position="809"/>
    </location>
</feature>
<feature type="region of interest" description="Disordered" evidence="1">
    <location>
        <begin position="774"/>
        <end position="818"/>
    </location>
</feature>
<dbReference type="Proteomes" id="UP000758603">
    <property type="component" value="Unassembled WGS sequence"/>
</dbReference>
<gene>
    <name evidence="2" type="ORF">BKA67DRAFT_51549</name>
</gene>
<organism evidence="2 3">
    <name type="scientific">Truncatella angustata</name>
    <dbReference type="NCBI Taxonomy" id="152316"/>
    <lineage>
        <taxon>Eukaryota</taxon>
        <taxon>Fungi</taxon>
        <taxon>Dikarya</taxon>
        <taxon>Ascomycota</taxon>
        <taxon>Pezizomycotina</taxon>
        <taxon>Sordariomycetes</taxon>
        <taxon>Xylariomycetidae</taxon>
        <taxon>Amphisphaeriales</taxon>
        <taxon>Sporocadaceae</taxon>
        <taxon>Truncatella</taxon>
    </lineage>
</organism>
<proteinExistence type="predicted"/>
<feature type="compositionally biased region" description="Polar residues" evidence="1">
    <location>
        <begin position="273"/>
        <end position="286"/>
    </location>
</feature>
<feature type="compositionally biased region" description="Basic and acidic residues" evidence="1">
    <location>
        <begin position="296"/>
        <end position="306"/>
    </location>
</feature>
<comment type="caution">
    <text evidence="2">The sequence shown here is derived from an EMBL/GenBank/DDBJ whole genome shotgun (WGS) entry which is preliminary data.</text>
</comment>
<name>A0A9P9A512_9PEZI</name>
<feature type="region of interest" description="Disordered" evidence="1">
    <location>
        <begin position="556"/>
        <end position="614"/>
    </location>
</feature>